<keyword evidence="1" id="KW-0812">Transmembrane</keyword>
<feature type="transmembrane region" description="Helical" evidence="1">
    <location>
        <begin position="6"/>
        <end position="29"/>
    </location>
</feature>
<dbReference type="EMBL" id="GG666650">
    <property type="protein sequence ID" value="EEN45942.1"/>
    <property type="molecule type" value="Genomic_DNA"/>
</dbReference>
<organism>
    <name type="scientific">Branchiostoma floridae</name>
    <name type="common">Florida lancelet</name>
    <name type="synonym">Amphioxus</name>
    <dbReference type="NCBI Taxonomy" id="7739"/>
    <lineage>
        <taxon>Eukaryota</taxon>
        <taxon>Metazoa</taxon>
        <taxon>Chordata</taxon>
        <taxon>Cephalochordata</taxon>
        <taxon>Leptocardii</taxon>
        <taxon>Amphioxiformes</taxon>
        <taxon>Branchiostomatidae</taxon>
        <taxon>Branchiostoma</taxon>
    </lineage>
</organism>
<evidence type="ECO:0000313" key="2">
    <source>
        <dbReference type="EMBL" id="EEN45942.1"/>
    </source>
</evidence>
<dbReference type="InParanoid" id="C3ZNB4"/>
<evidence type="ECO:0000256" key="1">
    <source>
        <dbReference type="SAM" id="Phobius"/>
    </source>
</evidence>
<name>C3ZNB4_BRAFL</name>
<sequence>MFKPPPALIAFLNTTVVIFTYGFHVWLIAFGQGLATDLECVGEHTVQGRFTAENKCRTRDRLNPTGREVAPTGRDELLWFTGFKSFPLRHKLHPYPKDGLLPLISPTSVTKPLWVGKRGVGPIQV</sequence>
<keyword evidence="1" id="KW-0472">Membrane</keyword>
<protein>
    <submittedName>
        <fullName evidence="2">Uncharacterized protein</fullName>
    </submittedName>
</protein>
<accession>C3ZNB4</accession>
<gene>
    <name evidence="2" type="ORF">BRAFLDRAFT_96032</name>
</gene>
<dbReference type="AlphaFoldDB" id="C3ZNB4"/>
<keyword evidence="1" id="KW-1133">Transmembrane helix</keyword>
<proteinExistence type="predicted"/>
<reference evidence="2" key="1">
    <citation type="journal article" date="2008" name="Nature">
        <title>The amphioxus genome and the evolution of the chordate karyotype.</title>
        <authorList>
            <consortium name="US DOE Joint Genome Institute (JGI-PGF)"/>
            <person name="Putnam N.H."/>
            <person name="Butts T."/>
            <person name="Ferrier D.E.K."/>
            <person name="Furlong R.F."/>
            <person name="Hellsten U."/>
            <person name="Kawashima T."/>
            <person name="Robinson-Rechavi M."/>
            <person name="Shoguchi E."/>
            <person name="Terry A."/>
            <person name="Yu J.-K."/>
            <person name="Benito-Gutierrez E.L."/>
            <person name="Dubchak I."/>
            <person name="Garcia-Fernandez J."/>
            <person name="Gibson-Brown J.J."/>
            <person name="Grigoriev I.V."/>
            <person name="Horton A.C."/>
            <person name="de Jong P.J."/>
            <person name="Jurka J."/>
            <person name="Kapitonov V.V."/>
            <person name="Kohara Y."/>
            <person name="Kuroki Y."/>
            <person name="Lindquist E."/>
            <person name="Lucas S."/>
            <person name="Osoegawa K."/>
            <person name="Pennacchio L.A."/>
            <person name="Salamov A.A."/>
            <person name="Satou Y."/>
            <person name="Sauka-Spengler T."/>
            <person name="Schmutz J."/>
            <person name="Shin-I T."/>
            <person name="Toyoda A."/>
            <person name="Bronner-Fraser M."/>
            <person name="Fujiyama A."/>
            <person name="Holland L.Z."/>
            <person name="Holland P.W.H."/>
            <person name="Satoh N."/>
            <person name="Rokhsar D.S."/>
        </authorList>
    </citation>
    <scope>NUCLEOTIDE SEQUENCE [LARGE SCALE GENOMIC DNA]</scope>
    <source>
        <strain evidence="2">S238N-H82</strain>
        <tissue evidence="2">Testes</tissue>
    </source>
</reference>